<dbReference type="Proteomes" id="UP000019804">
    <property type="component" value="Unassembled WGS sequence"/>
</dbReference>
<gene>
    <name evidence="2" type="ORF">EURHEDRAFT_408349</name>
</gene>
<dbReference type="InterPro" id="IPR021706">
    <property type="entry name" value="DUF2990"/>
</dbReference>
<dbReference type="HOGENOM" id="CLU_067863_0_0_1"/>
<name>A0A017SS65_ASPRC</name>
<reference evidence="3" key="1">
    <citation type="journal article" date="2014" name="Nat. Commun.">
        <title>Genomic adaptations of the halophilic Dead Sea filamentous fungus Eurotium rubrum.</title>
        <authorList>
            <person name="Kis-Papo T."/>
            <person name="Weig A.R."/>
            <person name="Riley R."/>
            <person name="Persoh D."/>
            <person name="Salamov A."/>
            <person name="Sun H."/>
            <person name="Lipzen A."/>
            <person name="Wasser S.P."/>
            <person name="Rambold G."/>
            <person name="Grigoriev I.V."/>
            <person name="Nevo E."/>
        </authorList>
    </citation>
    <scope>NUCLEOTIDE SEQUENCE [LARGE SCALE GENOMIC DNA]</scope>
    <source>
        <strain evidence="3">CBS 135680</strain>
    </source>
</reference>
<organism evidence="2 3">
    <name type="scientific">Aspergillus ruber (strain CBS 135680)</name>
    <dbReference type="NCBI Taxonomy" id="1388766"/>
    <lineage>
        <taxon>Eukaryota</taxon>
        <taxon>Fungi</taxon>
        <taxon>Dikarya</taxon>
        <taxon>Ascomycota</taxon>
        <taxon>Pezizomycotina</taxon>
        <taxon>Eurotiomycetes</taxon>
        <taxon>Eurotiomycetidae</taxon>
        <taxon>Eurotiales</taxon>
        <taxon>Aspergillaceae</taxon>
        <taxon>Aspergillus</taxon>
        <taxon>Aspergillus subgen. Aspergillus</taxon>
    </lineage>
</organism>
<feature type="signal peptide" evidence="1">
    <location>
        <begin position="1"/>
        <end position="17"/>
    </location>
</feature>
<dbReference type="PANTHER" id="PTHR35567:SF1">
    <property type="entry name" value="CONSERVED FUNGAL PROTEIN (AFU_ORTHOLOGUE AFUA_1G14230)"/>
    <property type="match status" value="1"/>
</dbReference>
<evidence type="ECO:0000313" key="3">
    <source>
        <dbReference type="Proteomes" id="UP000019804"/>
    </source>
</evidence>
<accession>A0A017SS65</accession>
<dbReference type="Pfam" id="PF11693">
    <property type="entry name" value="DUF2990"/>
    <property type="match status" value="1"/>
</dbReference>
<dbReference type="PANTHER" id="PTHR35567">
    <property type="entry name" value="MALATE DEHYDROGENASE (AFU_ORTHOLOGUE AFUA_2G13800)"/>
    <property type="match status" value="1"/>
</dbReference>
<protein>
    <submittedName>
        <fullName evidence="2">Fungal protein</fullName>
    </submittedName>
</protein>
<dbReference type="EMBL" id="KK088412">
    <property type="protein sequence ID" value="EYE99095.1"/>
    <property type="molecule type" value="Genomic_DNA"/>
</dbReference>
<keyword evidence="1" id="KW-0732">Signal</keyword>
<dbReference type="Pfam" id="PF11937">
    <property type="entry name" value="DUF3455"/>
    <property type="match status" value="1"/>
</dbReference>
<proteinExistence type="predicted"/>
<dbReference type="OrthoDB" id="1859733at2759"/>
<dbReference type="GeneID" id="63695931"/>
<feature type="chain" id="PRO_5001496305" evidence="1">
    <location>
        <begin position="18"/>
        <end position="246"/>
    </location>
</feature>
<sequence>MRLNLFLGASLATSSIAAPTLLRGLTNALSTLTEPIQDIKQLLDTSTTCDTSRISLPKSGFGLPVPDGQMPIYVAVGRGTQNYSCATSTSDSTPEAIGAVANLYNVTCIAASDPDMVATLPNTAYKIQSINNYSSILRAANVDLLGHHFFQGSTPVFNLDTTPSQQYGIAFTKVQKKVDAPSDAVQGDDGAVEWLYLSTISGTVGDYKSVYRVNTAGGAAPKTCENMPSVIEVQYAANYYFYGEES</sequence>
<keyword evidence="3" id="KW-1185">Reference proteome</keyword>
<dbReference type="InterPro" id="IPR021851">
    <property type="entry name" value="DUF3455"/>
</dbReference>
<dbReference type="RefSeq" id="XP_040642783.1">
    <property type="nucleotide sequence ID" value="XM_040780807.1"/>
</dbReference>
<evidence type="ECO:0000313" key="2">
    <source>
        <dbReference type="EMBL" id="EYE99095.1"/>
    </source>
</evidence>
<dbReference type="AlphaFoldDB" id="A0A017SS65"/>
<evidence type="ECO:0000256" key="1">
    <source>
        <dbReference type="SAM" id="SignalP"/>
    </source>
</evidence>